<feature type="domain" description="DUF397" evidence="1">
    <location>
        <begin position="15"/>
        <end position="33"/>
    </location>
</feature>
<proteinExistence type="predicted"/>
<accession>A0A7W9YL55</accession>
<dbReference type="EMBL" id="JACHDS010000001">
    <property type="protein sequence ID" value="MBB6173201.1"/>
    <property type="molecule type" value="Genomic_DNA"/>
</dbReference>
<dbReference type="RefSeq" id="WP_246421779.1">
    <property type="nucleotide sequence ID" value="NZ_JACHDS010000001.1"/>
</dbReference>
<evidence type="ECO:0000313" key="3">
    <source>
        <dbReference type="Proteomes" id="UP000546642"/>
    </source>
</evidence>
<organism evidence="2 3">
    <name type="scientific">Nocardiopsis mwathae</name>
    <dbReference type="NCBI Taxonomy" id="1472723"/>
    <lineage>
        <taxon>Bacteria</taxon>
        <taxon>Bacillati</taxon>
        <taxon>Actinomycetota</taxon>
        <taxon>Actinomycetes</taxon>
        <taxon>Streptosporangiales</taxon>
        <taxon>Nocardiopsidaceae</taxon>
        <taxon>Nocardiopsis</taxon>
    </lineage>
</organism>
<dbReference type="AlphaFoldDB" id="A0A7W9YL55"/>
<dbReference type="Proteomes" id="UP000546642">
    <property type="component" value="Unassembled WGS sequence"/>
</dbReference>
<evidence type="ECO:0000259" key="1">
    <source>
        <dbReference type="Pfam" id="PF04149"/>
    </source>
</evidence>
<keyword evidence="3" id="KW-1185">Reference proteome</keyword>
<comment type="caution">
    <text evidence="2">The sequence shown here is derived from an EMBL/GenBank/DDBJ whole genome shotgun (WGS) entry which is preliminary data.</text>
</comment>
<feature type="domain" description="DUF397" evidence="1">
    <location>
        <begin position="35"/>
        <end position="86"/>
    </location>
</feature>
<name>A0A7W9YL55_9ACTN</name>
<evidence type="ECO:0000313" key="2">
    <source>
        <dbReference type="EMBL" id="MBB6173201.1"/>
    </source>
</evidence>
<gene>
    <name evidence="2" type="ORF">HNR23_003261</name>
</gene>
<dbReference type="InterPro" id="IPR007278">
    <property type="entry name" value="DUF397"/>
</dbReference>
<reference evidence="2 3" key="1">
    <citation type="submission" date="2020-08" db="EMBL/GenBank/DDBJ databases">
        <title>Sequencing the genomes of 1000 actinobacteria strains.</title>
        <authorList>
            <person name="Klenk H.-P."/>
        </authorList>
    </citation>
    <scope>NUCLEOTIDE SEQUENCE [LARGE SCALE GENOMIC DNA]</scope>
    <source>
        <strain evidence="2 3">DSM 46659</strain>
    </source>
</reference>
<dbReference type="Pfam" id="PF04149">
    <property type="entry name" value="DUF397"/>
    <property type="match status" value="2"/>
</dbReference>
<protein>
    <recommendedName>
        <fullName evidence="1">DUF397 domain-containing protein</fullName>
    </recommendedName>
</protein>
<sequence>MNTKTYRGLQDMGLWRKSSYSGPNGCVEVARLPLRFRKSSYSQNKGQCVEVADLGGGAAVRDSVNPRLGHLAFASVEWSAFLQAVKGDALEG</sequence>